<name>A0A2D3E4U9_CYMEN</name>
<evidence type="ECO:0000256" key="1">
    <source>
        <dbReference type="ARBA" id="ARBA00004123"/>
    </source>
</evidence>
<keyword evidence="4" id="KW-0804">Transcription</keyword>
<feature type="region of interest" description="Disordered" evidence="6">
    <location>
        <begin position="281"/>
        <end position="318"/>
    </location>
</feature>
<keyword evidence="2" id="KW-0805">Transcription regulation</keyword>
<evidence type="ECO:0000313" key="8">
    <source>
        <dbReference type="EMBL" id="ATU32528.1"/>
    </source>
</evidence>
<keyword evidence="3" id="KW-0238">DNA-binding</keyword>
<dbReference type="Pfam" id="PF03634">
    <property type="entry name" value="TCP"/>
    <property type="match status" value="1"/>
</dbReference>
<evidence type="ECO:0000256" key="6">
    <source>
        <dbReference type="SAM" id="MobiDB-lite"/>
    </source>
</evidence>
<feature type="compositionally biased region" description="Acidic residues" evidence="6">
    <location>
        <begin position="302"/>
        <end position="312"/>
    </location>
</feature>
<feature type="domain" description="TCP" evidence="7">
    <location>
        <begin position="58"/>
        <end position="112"/>
    </location>
</feature>
<dbReference type="InterPro" id="IPR005333">
    <property type="entry name" value="Transcription_factor_TCP"/>
</dbReference>
<evidence type="ECO:0000256" key="2">
    <source>
        <dbReference type="ARBA" id="ARBA00023015"/>
    </source>
</evidence>
<feature type="compositionally biased region" description="Acidic residues" evidence="6">
    <location>
        <begin position="1"/>
        <end position="10"/>
    </location>
</feature>
<dbReference type="PROSITE" id="PS51369">
    <property type="entry name" value="TCP"/>
    <property type="match status" value="1"/>
</dbReference>
<organism evidence="8">
    <name type="scientific">Cymbidium ensifolium</name>
    <name type="common">Orchid</name>
    <name type="synonym">Epidendrum ensifolium</name>
    <dbReference type="NCBI Taxonomy" id="78740"/>
    <lineage>
        <taxon>Eukaryota</taxon>
        <taxon>Viridiplantae</taxon>
        <taxon>Streptophyta</taxon>
        <taxon>Embryophyta</taxon>
        <taxon>Tracheophyta</taxon>
        <taxon>Spermatophyta</taxon>
        <taxon>Magnoliopsida</taxon>
        <taxon>Liliopsida</taxon>
        <taxon>Asparagales</taxon>
        <taxon>Orchidaceae</taxon>
        <taxon>Epidendroideae</taxon>
        <taxon>Cymbidieae</taxon>
        <taxon>Cymbidiinae</taxon>
        <taxon>Cymbidium</taxon>
    </lineage>
</organism>
<keyword evidence="5" id="KW-0539">Nucleus</keyword>
<dbReference type="PANTHER" id="PTHR31072:SF1">
    <property type="entry name" value="TRANSCRIPTION FACTOR TCP9"/>
    <property type="match status" value="1"/>
</dbReference>
<dbReference type="InterPro" id="IPR017887">
    <property type="entry name" value="TF_TCP_subgr"/>
</dbReference>
<feature type="compositionally biased region" description="Low complexity" evidence="6">
    <location>
        <begin position="17"/>
        <end position="30"/>
    </location>
</feature>
<reference evidence="8" key="2">
    <citation type="submission" date="2016-12" db="EMBL/GenBank/DDBJ databases">
        <authorList>
            <person name="Song W.-J."/>
            <person name="Kurnit D.M."/>
        </authorList>
    </citation>
    <scope>NUCLEOTIDE SEQUENCE</scope>
</reference>
<evidence type="ECO:0000256" key="4">
    <source>
        <dbReference type="ARBA" id="ARBA00023163"/>
    </source>
</evidence>
<feature type="compositionally biased region" description="Basic and acidic residues" evidence="6">
    <location>
        <begin position="286"/>
        <end position="301"/>
    </location>
</feature>
<dbReference type="GO" id="GO:0043565">
    <property type="term" value="F:sequence-specific DNA binding"/>
    <property type="evidence" value="ECO:0007669"/>
    <property type="project" value="TreeGrafter"/>
</dbReference>
<dbReference type="AlphaFoldDB" id="A0A2D3E4U9"/>
<dbReference type="GO" id="GO:0003700">
    <property type="term" value="F:DNA-binding transcription factor activity"/>
    <property type="evidence" value="ECO:0007669"/>
    <property type="project" value="InterPro"/>
</dbReference>
<evidence type="ECO:0000256" key="5">
    <source>
        <dbReference type="ARBA" id="ARBA00023242"/>
    </source>
</evidence>
<protein>
    <submittedName>
        <fullName evidence="8">TCP4-like protein</fullName>
    </submittedName>
</protein>
<dbReference type="GO" id="GO:0005634">
    <property type="term" value="C:nucleus"/>
    <property type="evidence" value="ECO:0007669"/>
    <property type="project" value="UniProtKB-SubCell"/>
</dbReference>
<reference evidence="8" key="1">
    <citation type="journal article" date="2015" name="PLoS ONE">
        <title>Digital Gene Expression Analysis Based on De Novo Transcriptome Assembly Reveals New Genes Associated with Floral Organ Differentiation of the Orchid Plant Cymbidium ensifolium.</title>
        <authorList>
            <person name="Yang F."/>
            <person name="Zhu G."/>
        </authorList>
    </citation>
    <scope>NUCLEOTIDE SEQUENCE</scope>
</reference>
<feature type="region of interest" description="Disordered" evidence="6">
    <location>
        <begin position="1"/>
        <end position="30"/>
    </location>
</feature>
<evidence type="ECO:0000256" key="3">
    <source>
        <dbReference type="ARBA" id="ARBA00023125"/>
    </source>
</evidence>
<evidence type="ECO:0000259" key="7">
    <source>
        <dbReference type="PROSITE" id="PS51369"/>
    </source>
</evidence>
<accession>A0A2D3E4U9</accession>
<sequence length="318" mass="33011">MESQVLDEEDDRRAADAEPAGGSAASTAMTTHRLIMPKPEPMEFMGALQLIRRQPGRSKDRHTKVEGRGRRIRMPAACAARIFQLTRELGHKSDGETIRWLLQHAEPAIIAATGTGTVPAIATTVGGTLKIPSEAPSVPSAGGGGTTTSSVDGRKRSKLQPMRAANSGVSLSTGLAPIVAAAPGVVPVWAFGGGSALAGASPIWMIPTNYALGAGPPTQAATPVWSHPTSPHIVKLTGNLFNAGVVLPDAVPGLNLATAETEVHTAKLAAAVVPVNAELQLMGEPTDQKRGQEGNGEKKEGEEEYGREEEAAEPLVGD</sequence>
<dbReference type="EMBL" id="KY322793">
    <property type="protein sequence ID" value="ATU32528.1"/>
    <property type="molecule type" value="mRNA"/>
</dbReference>
<feature type="region of interest" description="Disordered" evidence="6">
    <location>
        <begin position="132"/>
        <end position="163"/>
    </location>
</feature>
<comment type="subcellular location">
    <subcellularLocation>
        <location evidence="1">Nucleus</location>
    </subcellularLocation>
</comment>
<proteinExistence type="evidence at transcript level"/>
<dbReference type="PANTHER" id="PTHR31072">
    <property type="entry name" value="TRANSCRIPTION FACTOR TCP4-RELATED"/>
    <property type="match status" value="1"/>
</dbReference>